<dbReference type="STRING" id="88036.D8SMV8"/>
<dbReference type="SUPFAM" id="SSF50998">
    <property type="entry name" value="Quinoprotein alcohol dehydrogenase-like"/>
    <property type="match status" value="1"/>
</dbReference>
<dbReference type="AlphaFoldDB" id="D8SMV8"/>
<organism evidence="2">
    <name type="scientific">Selaginella moellendorffii</name>
    <name type="common">Spikemoss</name>
    <dbReference type="NCBI Taxonomy" id="88036"/>
    <lineage>
        <taxon>Eukaryota</taxon>
        <taxon>Viridiplantae</taxon>
        <taxon>Streptophyta</taxon>
        <taxon>Embryophyta</taxon>
        <taxon>Tracheophyta</taxon>
        <taxon>Lycopodiopsida</taxon>
        <taxon>Selaginellales</taxon>
        <taxon>Selaginellaceae</taxon>
        <taxon>Selaginella</taxon>
    </lineage>
</organism>
<dbReference type="Proteomes" id="UP000001514">
    <property type="component" value="Unassembled WGS sequence"/>
</dbReference>
<proteinExistence type="predicted"/>
<dbReference type="HOGENOM" id="CLU_1780652_0_0_1"/>
<name>D8SMV8_SELML</name>
<dbReference type="PANTHER" id="PTHR32303">
    <property type="entry name" value="QUINOPROTEIN ALCOHOL DEHYDROGENASE (CYTOCHROME C)"/>
    <property type="match status" value="1"/>
</dbReference>
<reference evidence="1 2" key="1">
    <citation type="journal article" date="2011" name="Science">
        <title>The Selaginella genome identifies genetic changes associated with the evolution of vascular plants.</title>
        <authorList>
            <person name="Banks J.A."/>
            <person name="Nishiyama T."/>
            <person name="Hasebe M."/>
            <person name="Bowman J.L."/>
            <person name="Gribskov M."/>
            <person name="dePamphilis C."/>
            <person name="Albert V.A."/>
            <person name="Aono N."/>
            <person name="Aoyama T."/>
            <person name="Ambrose B.A."/>
            <person name="Ashton N.W."/>
            <person name="Axtell M.J."/>
            <person name="Barker E."/>
            <person name="Barker M.S."/>
            <person name="Bennetzen J.L."/>
            <person name="Bonawitz N.D."/>
            <person name="Chapple C."/>
            <person name="Cheng C."/>
            <person name="Correa L.G."/>
            <person name="Dacre M."/>
            <person name="DeBarry J."/>
            <person name="Dreyer I."/>
            <person name="Elias M."/>
            <person name="Engstrom E.M."/>
            <person name="Estelle M."/>
            <person name="Feng L."/>
            <person name="Finet C."/>
            <person name="Floyd S.K."/>
            <person name="Frommer W.B."/>
            <person name="Fujita T."/>
            <person name="Gramzow L."/>
            <person name="Gutensohn M."/>
            <person name="Harholt J."/>
            <person name="Hattori M."/>
            <person name="Heyl A."/>
            <person name="Hirai T."/>
            <person name="Hiwatashi Y."/>
            <person name="Ishikawa M."/>
            <person name="Iwata M."/>
            <person name="Karol K.G."/>
            <person name="Koehler B."/>
            <person name="Kolukisaoglu U."/>
            <person name="Kubo M."/>
            <person name="Kurata T."/>
            <person name="Lalonde S."/>
            <person name="Li K."/>
            <person name="Li Y."/>
            <person name="Litt A."/>
            <person name="Lyons E."/>
            <person name="Manning G."/>
            <person name="Maruyama T."/>
            <person name="Michael T.P."/>
            <person name="Mikami K."/>
            <person name="Miyazaki S."/>
            <person name="Morinaga S."/>
            <person name="Murata T."/>
            <person name="Mueller-Roeber B."/>
            <person name="Nelson D.R."/>
            <person name="Obara M."/>
            <person name="Oguri Y."/>
            <person name="Olmstead R.G."/>
            <person name="Onodera N."/>
            <person name="Petersen B.L."/>
            <person name="Pils B."/>
            <person name="Prigge M."/>
            <person name="Rensing S.A."/>
            <person name="Riano-Pachon D.M."/>
            <person name="Roberts A.W."/>
            <person name="Sato Y."/>
            <person name="Scheller H.V."/>
            <person name="Schulz B."/>
            <person name="Schulz C."/>
            <person name="Shakirov E.V."/>
            <person name="Shibagaki N."/>
            <person name="Shinohara N."/>
            <person name="Shippen D.E."/>
            <person name="Soerensen I."/>
            <person name="Sotooka R."/>
            <person name="Sugimoto N."/>
            <person name="Sugita M."/>
            <person name="Sumikawa N."/>
            <person name="Tanurdzic M."/>
            <person name="Theissen G."/>
            <person name="Ulvskov P."/>
            <person name="Wakazuki S."/>
            <person name="Weng J.K."/>
            <person name="Willats W.W."/>
            <person name="Wipf D."/>
            <person name="Wolf P.G."/>
            <person name="Yang L."/>
            <person name="Zimmer A.D."/>
            <person name="Zhu Q."/>
            <person name="Mitros T."/>
            <person name="Hellsten U."/>
            <person name="Loque D."/>
            <person name="Otillar R."/>
            <person name="Salamov A."/>
            <person name="Schmutz J."/>
            <person name="Shapiro H."/>
            <person name="Lindquist E."/>
            <person name="Lucas S."/>
            <person name="Rokhsar D."/>
            <person name="Grigoriev I.V."/>
        </authorList>
    </citation>
    <scope>NUCLEOTIDE SEQUENCE [LARGE SCALE GENOMIC DNA]</scope>
</reference>
<dbReference type="InterPro" id="IPR011047">
    <property type="entry name" value="Quinoprotein_ADH-like_sf"/>
</dbReference>
<dbReference type="Gene3D" id="2.140.10.10">
    <property type="entry name" value="Quinoprotein alcohol dehydrogenase-like superfamily"/>
    <property type="match status" value="1"/>
</dbReference>
<gene>
    <name evidence="1" type="ORF">SELMODRAFT_423793</name>
</gene>
<dbReference type="InParanoid" id="D8SMV8"/>
<evidence type="ECO:0000313" key="1">
    <source>
        <dbReference type="EMBL" id="EFJ14344.1"/>
    </source>
</evidence>
<dbReference type="Gramene" id="EFJ14344">
    <property type="protein sequence ID" value="EFJ14344"/>
    <property type="gene ID" value="SELMODRAFT_423793"/>
</dbReference>
<evidence type="ECO:0000313" key="2">
    <source>
        <dbReference type="Proteomes" id="UP000001514"/>
    </source>
</evidence>
<sequence length="146" mass="16010">MSGTAYQGSSHQCDVITSGYFVGVSSAQEVFEPDCCSFQGSFQKLDLRTGEVLWRTSMLPEGSGFTGAAVWGSSPPIEKRRRLIYIATGNLYTAPREVEECEAARATNTTGRNPDDPFHHESVVALDLDSGEICWAARLGELDVWR</sequence>
<dbReference type="eggNOG" id="ENOG502QUFM">
    <property type="taxonomic scope" value="Eukaryota"/>
</dbReference>
<accession>D8SMV8</accession>
<dbReference type="EMBL" id="GL377628">
    <property type="protein sequence ID" value="EFJ14344.1"/>
    <property type="molecule type" value="Genomic_DNA"/>
</dbReference>
<keyword evidence="2" id="KW-1185">Reference proteome</keyword>
<protein>
    <submittedName>
        <fullName evidence="1">Uncharacterized protein</fullName>
    </submittedName>
</protein>
<dbReference type="PANTHER" id="PTHR32303:SF10">
    <property type="entry name" value="OUTER MEMBRANE PROTEIN ASSEMBLY FACTOR BAMB"/>
    <property type="match status" value="1"/>
</dbReference>
<dbReference type="KEGG" id="smo:SELMODRAFT_423793"/>